<reference evidence="2 3" key="1">
    <citation type="submission" date="2011-08" db="EMBL/GenBank/DDBJ databases">
        <authorList>
            <person name="Weinstock G."/>
            <person name="Sodergren E."/>
            <person name="Clifton S."/>
            <person name="Fulton L."/>
            <person name="Fulton B."/>
            <person name="Courtney L."/>
            <person name="Fronick C."/>
            <person name="Harrison M."/>
            <person name="Strong C."/>
            <person name="Farmer C."/>
            <person name="Delahaunty K."/>
            <person name="Markovic C."/>
            <person name="Hall O."/>
            <person name="Minx P."/>
            <person name="Tomlinson C."/>
            <person name="Mitreva M."/>
            <person name="Hou S."/>
            <person name="Chen J."/>
            <person name="Wollam A."/>
            <person name="Pepin K.H."/>
            <person name="Johnson M."/>
            <person name="Bhonagiri V."/>
            <person name="Zhang X."/>
            <person name="Suruliraj S."/>
            <person name="Warren W."/>
            <person name="Chinwalla A."/>
            <person name="Mardis E.R."/>
            <person name="Wilson R.K."/>
        </authorList>
    </citation>
    <scope>NUCLEOTIDE SEQUENCE [LARGE SCALE GENOMIC DNA]</scope>
    <source>
        <strain evidence="2 3">F0357</strain>
    </source>
</reference>
<gene>
    <name evidence="2" type="ORF">HMPREF0080_00833</name>
</gene>
<dbReference type="SUPFAM" id="SSF53067">
    <property type="entry name" value="Actin-like ATPase domain"/>
    <property type="match status" value="1"/>
</dbReference>
<dbReference type="PANTHER" id="PTHR32329:SF4">
    <property type="entry name" value="ACTIVATOR OF 2-HYDROXYACYL-COA DEHYDRATASE"/>
    <property type="match status" value="1"/>
</dbReference>
<dbReference type="STRING" id="861450.HMPREF0080_00833"/>
<dbReference type="Proteomes" id="UP000005481">
    <property type="component" value="Unassembled WGS sequence"/>
</dbReference>
<organism evidence="2 3">
    <name type="scientific">Anaeroglobus geminatus F0357</name>
    <dbReference type="NCBI Taxonomy" id="861450"/>
    <lineage>
        <taxon>Bacteria</taxon>
        <taxon>Bacillati</taxon>
        <taxon>Bacillota</taxon>
        <taxon>Negativicutes</taxon>
        <taxon>Veillonellales</taxon>
        <taxon>Veillonellaceae</taxon>
        <taxon>Anaeroglobus</taxon>
    </lineage>
</organism>
<evidence type="ECO:0000259" key="1">
    <source>
        <dbReference type="Pfam" id="PF01869"/>
    </source>
</evidence>
<comment type="caution">
    <text evidence="2">The sequence shown here is derived from an EMBL/GenBank/DDBJ whole genome shotgun (WGS) entry which is preliminary data.</text>
</comment>
<dbReference type="InterPro" id="IPR043129">
    <property type="entry name" value="ATPase_NBD"/>
</dbReference>
<dbReference type="Pfam" id="PF01869">
    <property type="entry name" value="BcrAD_BadFG"/>
    <property type="match status" value="1"/>
</dbReference>
<accession>G9YGR3</accession>
<evidence type="ECO:0000313" key="2">
    <source>
        <dbReference type="EMBL" id="EHM41701.1"/>
    </source>
</evidence>
<dbReference type="HOGENOM" id="CLU_1736743_0_0_9"/>
<dbReference type="InterPro" id="IPR002731">
    <property type="entry name" value="ATPase_BadF"/>
</dbReference>
<evidence type="ECO:0000313" key="3">
    <source>
        <dbReference type="Proteomes" id="UP000005481"/>
    </source>
</evidence>
<dbReference type="EMBL" id="AGCJ01000029">
    <property type="protein sequence ID" value="EHM41701.1"/>
    <property type="molecule type" value="Genomic_DNA"/>
</dbReference>
<dbReference type="InterPro" id="IPR051805">
    <property type="entry name" value="Dehydratase_Activator_Redct"/>
</dbReference>
<keyword evidence="3" id="KW-1185">Reference proteome</keyword>
<dbReference type="PANTHER" id="PTHR32329">
    <property type="entry name" value="BIFUNCTIONAL PROTEIN [INCLUDES 2-HYDROXYACYL-COA DEHYDRATASE (N-TER) AND ITS ACTIVATOR DOMAIN (C_TERM)-RELATED"/>
    <property type="match status" value="1"/>
</dbReference>
<proteinExistence type="predicted"/>
<dbReference type="AlphaFoldDB" id="G9YGR3"/>
<sequence length="150" mass="16392">MSVITQIFVKKYWIFWKTPMKYSAIAKFPSLLQAPAAWALADHLHIPFIQEVIAGTKSVRTYHPQADVIIELGGEDAKITYLTGGNEHRMNGACAGGTGAFIDQMATLLHTDAIGLNELAERSDTLYPIAARCGVFAKTDIAGSLKRRGQ</sequence>
<dbReference type="eggNOG" id="COG1924">
    <property type="taxonomic scope" value="Bacteria"/>
</dbReference>
<protein>
    <recommendedName>
        <fullName evidence="1">ATPase BadF/BadG/BcrA/BcrD type domain-containing protein</fullName>
    </recommendedName>
</protein>
<name>G9YGR3_9FIRM</name>
<dbReference type="PATRIC" id="fig|861450.3.peg.787"/>
<feature type="domain" description="ATPase BadF/BadG/BcrA/BcrD type" evidence="1">
    <location>
        <begin position="51"/>
        <end position="142"/>
    </location>
</feature>
<dbReference type="Gene3D" id="3.30.420.40">
    <property type="match status" value="1"/>
</dbReference>